<dbReference type="GO" id="GO:0016810">
    <property type="term" value="F:hydrolase activity, acting on carbon-nitrogen (but not peptide) bonds"/>
    <property type="evidence" value="ECO:0007669"/>
    <property type="project" value="InterPro"/>
</dbReference>
<dbReference type="PROSITE" id="PS51677">
    <property type="entry name" value="NODB"/>
    <property type="match status" value="1"/>
</dbReference>
<dbReference type="SUPFAM" id="SSF88713">
    <property type="entry name" value="Glycoside hydrolase/deacetylase"/>
    <property type="match status" value="1"/>
</dbReference>
<evidence type="ECO:0000313" key="3">
    <source>
        <dbReference type="Proteomes" id="UP000673447"/>
    </source>
</evidence>
<feature type="domain" description="NodB homology" evidence="1">
    <location>
        <begin position="29"/>
        <end position="207"/>
    </location>
</feature>
<comment type="caution">
    <text evidence="2">The sequence shown here is derived from an EMBL/GenBank/DDBJ whole genome shotgun (WGS) entry which is preliminary data.</text>
</comment>
<reference evidence="2" key="2">
    <citation type="submission" date="2021-03" db="EMBL/GenBank/DDBJ databases">
        <authorList>
            <person name="Cao W."/>
        </authorList>
    </citation>
    <scope>NUCLEOTIDE SEQUENCE</scope>
    <source>
        <strain evidence="2">110414</strain>
    </source>
</reference>
<proteinExistence type="predicted"/>
<sequence>MSNPRPRRLKLLHMLPNAWVNTAGPVDGKRLYLSFDDGPNPKHTPPLLDLLREHQAKATFFLIGQEIERHPELTRRIHAEGHALGNHSYSHPRFDELSLAEQFEQISRTDRALSAVDGLERHAFRPPRGVLTLPMLLRCIRERRRIDYWSYDTLDYNRRPLGDVLPAIRRNPVRSGDILLMHDDGGLALELLRTLLPEWKAQGYSMCALPVHP</sequence>
<dbReference type="InterPro" id="IPR002509">
    <property type="entry name" value="NODB_dom"/>
</dbReference>
<dbReference type="EMBL" id="JAGKTC010000004">
    <property type="protein sequence ID" value="MBP3985852.1"/>
    <property type="molecule type" value="Genomic_DNA"/>
</dbReference>
<dbReference type="PANTHER" id="PTHR10587">
    <property type="entry name" value="GLYCOSYL TRANSFERASE-RELATED"/>
    <property type="match status" value="1"/>
</dbReference>
<organism evidence="2 3">
    <name type="scientific">Pseudoxanthomonas helianthi</name>
    <dbReference type="NCBI Taxonomy" id="1453541"/>
    <lineage>
        <taxon>Bacteria</taxon>
        <taxon>Pseudomonadati</taxon>
        <taxon>Pseudomonadota</taxon>
        <taxon>Gammaproteobacteria</taxon>
        <taxon>Lysobacterales</taxon>
        <taxon>Lysobacteraceae</taxon>
        <taxon>Pseudoxanthomonas</taxon>
    </lineage>
</organism>
<dbReference type="AlphaFoldDB" id="A0A940X6Q2"/>
<accession>A0A940X6Q2</accession>
<dbReference type="InterPro" id="IPR011330">
    <property type="entry name" value="Glyco_hydro/deAcase_b/a-brl"/>
</dbReference>
<evidence type="ECO:0000259" key="1">
    <source>
        <dbReference type="PROSITE" id="PS51677"/>
    </source>
</evidence>
<evidence type="ECO:0000313" key="2">
    <source>
        <dbReference type="EMBL" id="MBP3985852.1"/>
    </source>
</evidence>
<dbReference type="InterPro" id="IPR050248">
    <property type="entry name" value="Polysacc_deacetylase_ArnD"/>
</dbReference>
<dbReference type="Gene3D" id="3.20.20.370">
    <property type="entry name" value="Glycoside hydrolase/deacetylase"/>
    <property type="match status" value="1"/>
</dbReference>
<dbReference type="CDD" id="cd10917">
    <property type="entry name" value="CE4_NodB_like_6s_7s"/>
    <property type="match status" value="1"/>
</dbReference>
<dbReference type="Pfam" id="PF01522">
    <property type="entry name" value="Polysacc_deac_1"/>
    <property type="match status" value="1"/>
</dbReference>
<protein>
    <submittedName>
        <fullName evidence="2">Polysaccharide deacetylase family protein</fullName>
    </submittedName>
</protein>
<keyword evidence="3" id="KW-1185">Reference proteome</keyword>
<dbReference type="GO" id="GO:0005975">
    <property type="term" value="P:carbohydrate metabolic process"/>
    <property type="evidence" value="ECO:0007669"/>
    <property type="project" value="InterPro"/>
</dbReference>
<dbReference type="Proteomes" id="UP000673447">
    <property type="component" value="Unassembled WGS sequence"/>
</dbReference>
<dbReference type="RefSeq" id="WP_210537726.1">
    <property type="nucleotide sequence ID" value="NZ_JAGKTC010000004.1"/>
</dbReference>
<name>A0A940X6Q2_9GAMM</name>
<gene>
    <name evidence="2" type="ORF">J5837_15705</name>
</gene>
<reference evidence="2" key="1">
    <citation type="journal article" date="2016" name="Int. J. Syst. Evol. Microbiol.">
        <title>Pseudoxanthomonas helianthi sp. nov., isolated from roots of Jerusalem artichoke (Helianthus tuberosus).</title>
        <authorList>
            <person name="Kittiwongwattana C."/>
            <person name="Thawai C."/>
        </authorList>
    </citation>
    <scope>NUCLEOTIDE SEQUENCE</scope>
    <source>
        <strain evidence="2">110414</strain>
    </source>
</reference>